<dbReference type="RefSeq" id="WP_099518073.1">
    <property type="nucleotide sequence ID" value="NZ_CP016808.1"/>
</dbReference>
<evidence type="ECO:0000259" key="1">
    <source>
        <dbReference type="Pfam" id="PF13460"/>
    </source>
</evidence>
<dbReference type="Pfam" id="PF13460">
    <property type="entry name" value="NAD_binding_10"/>
    <property type="match status" value="1"/>
</dbReference>
<accession>A0A1B2DGE4</accession>
<proteinExistence type="predicted"/>
<name>A0A1B2DGE4_9BACL</name>
<dbReference type="InterPro" id="IPR051606">
    <property type="entry name" value="Polyketide_Oxido-like"/>
</dbReference>
<protein>
    <recommendedName>
        <fullName evidence="1">NAD(P)-binding domain-containing protein</fullName>
    </recommendedName>
</protein>
<dbReference type="PANTHER" id="PTHR43355">
    <property type="entry name" value="FLAVIN REDUCTASE (NADPH)"/>
    <property type="match status" value="1"/>
</dbReference>
<evidence type="ECO:0000313" key="2">
    <source>
        <dbReference type="EMBL" id="ANY66782.1"/>
    </source>
</evidence>
<dbReference type="SUPFAM" id="SSF51735">
    <property type="entry name" value="NAD(P)-binding Rossmann-fold domains"/>
    <property type="match status" value="1"/>
</dbReference>
<dbReference type="Gene3D" id="3.40.50.720">
    <property type="entry name" value="NAD(P)-binding Rossmann-like Domain"/>
    <property type="match status" value="1"/>
</dbReference>
<dbReference type="InterPro" id="IPR016040">
    <property type="entry name" value="NAD(P)-bd_dom"/>
</dbReference>
<organism evidence="2">
    <name type="scientific">Paenibacillus sp. BIHB 4019</name>
    <dbReference type="NCBI Taxonomy" id="1870819"/>
    <lineage>
        <taxon>Bacteria</taxon>
        <taxon>Bacillati</taxon>
        <taxon>Bacillota</taxon>
        <taxon>Bacilli</taxon>
        <taxon>Bacillales</taxon>
        <taxon>Paenibacillaceae</taxon>
        <taxon>Paenibacillus</taxon>
    </lineage>
</organism>
<dbReference type="GO" id="GO:0016646">
    <property type="term" value="F:oxidoreductase activity, acting on the CH-NH group of donors, NAD or NADP as acceptor"/>
    <property type="evidence" value="ECO:0007669"/>
    <property type="project" value="TreeGrafter"/>
</dbReference>
<reference evidence="2" key="1">
    <citation type="submission" date="2016-08" db="EMBL/GenBank/DDBJ databases">
        <title>Complete Genome Seqeunce of Paenibacillus sp. BIHB 4019 from tea rhizoplane.</title>
        <authorList>
            <person name="Thakur R."/>
            <person name="Swarnkar M.K."/>
            <person name="Gulati A."/>
        </authorList>
    </citation>
    <scope>NUCLEOTIDE SEQUENCE [LARGE SCALE GENOMIC DNA]</scope>
    <source>
        <strain evidence="2">BIHB4019</strain>
    </source>
</reference>
<sequence>MQITILGATGRVGREVMLRALADGHSVHALVRSIEKLELSHPQLAAIVGDAREEAMLKQAVAGSSVVISALGTDGGDALSSCFPGLLAVMEQQAIHRLVTVGTAGILESRTEPGLLRYQSSESKRRSTRAAEEHHAVLRLLEASAEPLNWTLVCPTYLPEGPYTGIYRSEQNYLPEGGLQITVGDTADFTYKEAISGAFTRCRVGLAE</sequence>
<dbReference type="AlphaFoldDB" id="A0A1B2DGE4"/>
<gene>
    <name evidence="2" type="ORF">BBD42_10140</name>
</gene>
<dbReference type="EMBL" id="CP016808">
    <property type="protein sequence ID" value="ANY66782.1"/>
    <property type="molecule type" value="Genomic_DNA"/>
</dbReference>
<dbReference type="PANTHER" id="PTHR43355:SF2">
    <property type="entry name" value="FLAVIN REDUCTASE (NADPH)"/>
    <property type="match status" value="1"/>
</dbReference>
<dbReference type="InterPro" id="IPR036291">
    <property type="entry name" value="NAD(P)-bd_dom_sf"/>
</dbReference>
<feature type="domain" description="NAD(P)-binding" evidence="1">
    <location>
        <begin position="7"/>
        <end position="191"/>
    </location>
</feature>